<evidence type="ECO:0000313" key="2">
    <source>
        <dbReference type="Proteomes" id="UP001153331"/>
    </source>
</evidence>
<dbReference type="EMBL" id="JAPHNI010000001">
    <property type="protein sequence ID" value="KAJ8119121.1"/>
    <property type="molecule type" value="Genomic_DNA"/>
</dbReference>
<gene>
    <name evidence="1" type="ORF">OPT61_g5</name>
</gene>
<reference evidence="1" key="1">
    <citation type="submission" date="2022-11" db="EMBL/GenBank/DDBJ databases">
        <title>Genome Sequence of Boeremia exigua.</title>
        <authorList>
            <person name="Buettner E."/>
        </authorList>
    </citation>
    <scope>NUCLEOTIDE SEQUENCE</scope>
    <source>
        <strain evidence="1">CU02</strain>
    </source>
</reference>
<dbReference type="Proteomes" id="UP001153331">
    <property type="component" value="Unassembled WGS sequence"/>
</dbReference>
<organism evidence="1 2">
    <name type="scientific">Boeremia exigua</name>
    <dbReference type="NCBI Taxonomy" id="749465"/>
    <lineage>
        <taxon>Eukaryota</taxon>
        <taxon>Fungi</taxon>
        <taxon>Dikarya</taxon>
        <taxon>Ascomycota</taxon>
        <taxon>Pezizomycotina</taxon>
        <taxon>Dothideomycetes</taxon>
        <taxon>Pleosporomycetidae</taxon>
        <taxon>Pleosporales</taxon>
        <taxon>Pleosporineae</taxon>
        <taxon>Didymellaceae</taxon>
        <taxon>Boeremia</taxon>
    </lineage>
</organism>
<protein>
    <submittedName>
        <fullName evidence="1">Uncharacterized protein</fullName>
    </submittedName>
</protein>
<name>A0ACC2IV66_9PLEO</name>
<comment type="caution">
    <text evidence="1">The sequence shown here is derived from an EMBL/GenBank/DDBJ whole genome shotgun (WGS) entry which is preliminary data.</text>
</comment>
<sequence length="132" mass="14462">MSSRLARAVLPMHTFTRSTALAINPPVRDRINHKVTGFPGLDDSTMEPSTQVKTSNPPWSGPKMVEGDGMLDKLNKTCITGGQDGKILRMWQPVEKAPWLERFGGPGNVTCNDEVVLREAGSDGKVYLKVLI</sequence>
<proteinExistence type="predicted"/>
<evidence type="ECO:0000313" key="1">
    <source>
        <dbReference type="EMBL" id="KAJ8119121.1"/>
    </source>
</evidence>
<keyword evidence="2" id="KW-1185">Reference proteome</keyword>
<accession>A0ACC2IV66</accession>